<dbReference type="Pfam" id="PF07441">
    <property type="entry name" value="BofA"/>
    <property type="match status" value="1"/>
</dbReference>
<sequence length="83" mass="9072">MKTLLTIVLIITILFILFNAKSLKWIPSALTRLVIGALVIFFLNLIGNNFGLHIPINIFTSITVGFCGLPGIIAIGSLFLFIL</sequence>
<keyword evidence="1" id="KW-0812">Transmembrane</keyword>
<accession>K0IV38</accession>
<organism evidence="2 3">
    <name type="scientific">Amphibacillus xylanus (strain ATCC 51415 / DSM 6626 / JCM 7361 / LMG 17667 / NBRC 15112 / Ep01)</name>
    <dbReference type="NCBI Taxonomy" id="698758"/>
    <lineage>
        <taxon>Bacteria</taxon>
        <taxon>Bacillati</taxon>
        <taxon>Bacillota</taxon>
        <taxon>Bacilli</taxon>
        <taxon>Bacillales</taxon>
        <taxon>Bacillaceae</taxon>
        <taxon>Amphibacillus</taxon>
    </lineage>
</organism>
<feature type="transmembrane region" description="Helical" evidence="1">
    <location>
        <begin position="30"/>
        <end position="46"/>
    </location>
</feature>
<reference evidence="2 3" key="1">
    <citation type="submission" date="2011-01" db="EMBL/GenBank/DDBJ databases">
        <title>Whole genome sequence of Amphibacillus xylinus NBRC 15112.</title>
        <authorList>
            <person name="Nakazawa H."/>
            <person name="Katano Y."/>
            <person name="Nakamura S."/>
            <person name="Sasagawa M."/>
            <person name="Fukada J."/>
            <person name="Arai T."/>
            <person name="Sasakura N."/>
            <person name="Mochizuki D."/>
            <person name="Hosoyama A."/>
            <person name="Harada K."/>
            <person name="Horikawa H."/>
            <person name="Kato Y."/>
            <person name="Harada T."/>
            <person name="Sasaki K."/>
            <person name="Sekiguchi M."/>
            <person name="Hodoyama M."/>
            <person name="Nishiko R."/>
            <person name="Narita H."/>
            <person name="Hanamaki A."/>
            <person name="Hata C."/>
            <person name="Konno Y."/>
            <person name="Niimura Y."/>
            <person name="Yamazaki S."/>
            <person name="Fujita N."/>
        </authorList>
    </citation>
    <scope>NUCLEOTIDE SEQUENCE [LARGE SCALE GENOMIC DNA]</scope>
    <source>
        <strain evidence="3">ATCC 51415 / DSM 6626 / JCM 7361 / LMG 17667 / NBRC 15112 / Ep01</strain>
    </source>
</reference>
<protein>
    <submittedName>
        <fullName evidence="2">Sigma-K factor-processing regulatory protein BofA</fullName>
    </submittedName>
</protein>
<dbReference type="AlphaFoldDB" id="K0IV38"/>
<keyword evidence="3" id="KW-1185">Reference proteome</keyword>
<dbReference type="RefSeq" id="WP_015008762.1">
    <property type="nucleotide sequence ID" value="NC_018704.1"/>
</dbReference>
<dbReference type="STRING" id="698758.AXY_00230"/>
<evidence type="ECO:0000313" key="2">
    <source>
        <dbReference type="EMBL" id="BAM46155.1"/>
    </source>
</evidence>
<proteinExistence type="predicted"/>
<dbReference type="HOGENOM" id="CLU_167355_3_1_9"/>
<gene>
    <name evidence="2" type="primary">bofA</name>
    <name evidence="2" type="ordered locus">AXY_00230</name>
</gene>
<dbReference type="KEGG" id="axl:AXY_00230"/>
<dbReference type="eggNOG" id="ENOG5033C8V">
    <property type="taxonomic scope" value="Bacteria"/>
</dbReference>
<dbReference type="EMBL" id="AP012050">
    <property type="protein sequence ID" value="BAM46155.1"/>
    <property type="molecule type" value="Genomic_DNA"/>
</dbReference>
<dbReference type="InterPro" id="IPR010001">
    <property type="entry name" value="BofA"/>
</dbReference>
<dbReference type="NCBIfam" id="TIGR02862">
    <property type="entry name" value="spore_BofA"/>
    <property type="match status" value="1"/>
</dbReference>
<dbReference type="Proteomes" id="UP000006294">
    <property type="component" value="Chromosome"/>
</dbReference>
<name>K0IV38_AMPXN</name>
<evidence type="ECO:0000256" key="1">
    <source>
        <dbReference type="SAM" id="Phobius"/>
    </source>
</evidence>
<keyword evidence="1" id="KW-1133">Transmembrane helix</keyword>
<evidence type="ECO:0000313" key="3">
    <source>
        <dbReference type="Proteomes" id="UP000006294"/>
    </source>
</evidence>
<keyword evidence="1" id="KW-0472">Membrane</keyword>
<feature type="transmembrane region" description="Helical" evidence="1">
    <location>
        <begin position="58"/>
        <end position="82"/>
    </location>
</feature>